<feature type="compositionally biased region" description="Basic and acidic residues" evidence="1">
    <location>
        <begin position="890"/>
        <end position="912"/>
    </location>
</feature>
<keyword evidence="2" id="KW-0812">Transmembrane</keyword>
<name>A0A7X6DT06_9BACT</name>
<feature type="compositionally biased region" description="Polar residues" evidence="1">
    <location>
        <begin position="717"/>
        <end position="740"/>
    </location>
</feature>
<dbReference type="Proteomes" id="UP000534783">
    <property type="component" value="Unassembled WGS sequence"/>
</dbReference>
<protein>
    <submittedName>
        <fullName evidence="4">Conjugal transfer protein TraG</fullName>
    </submittedName>
</protein>
<feature type="transmembrane region" description="Helical" evidence="2">
    <location>
        <begin position="367"/>
        <end position="389"/>
    </location>
</feature>
<keyword evidence="2" id="KW-0472">Membrane</keyword>
<feature type="region of interest" description="Disordered" evidence="1">
    <location>
        <begin position="569"/>
        <end position="597"/>
    </location>
</feature>
<evidence type="ECO:0000256" key="1">
    <source>
        <dbReference type="SAM" id="MobiDB-lite"/>
    </source>
</evidence>
<feature type="compositionally biased region" description="Basic and acidic residues" evidence="1">
    <location>
        <begin position="703"/>
        <end position="716"/>
    </location>
</feature>
<dbReference type="InterPro" id="IPR012931">
    <property type="entry name" value="TraG_N_Proteobacteria"/>
</dbReference>
<keyword evidence="5" id="KW-1185">Reference proteome</keyword>
<evidence type="ECO:0000313" key="4">
    <source>
        <dbReference type="EMBL" id="NKE72852.1"/>
    </source>
</evidence>
<dbReference type="Pfam" id="PF07916">
    <property type="entry name" value="TraG_N"/>
    <property type="match status" value="1"/>
</dbReference>
<organism evidence="4 5">
    <name type="scientific">Candidatus Manganitrophus noduliformans</name>
    <dbReference type="NCBI Taxonomy" id="2606439"/>
    <lineage>
        <taxon>Bacteria</taxon>
        <taxon>Pseudomonadati</taxon>
        <taxon>Nitrospirota</taxon>
        <taxon>Nitrospiria</taxon>
        <taxon>Candidatus Troglogloeales</taxon>
        <taxon>Candidatus Manganitrophaceae</taxon>
        <taxon>Candidatus Manganitrophus</taxon>
    </lineage>
</organism>
<feature type="domain" description="TraG N-terminal Proteobacteria" evidence="3">
    <location>
        <begin position="4"/>
        <end position="455"/>
    </location>
</feature>
<feature type="transmembrane region" description="Helical" evidence="2">
    <location>
        <begin position="339"/>
        <end position="361"/>
    </location>
</feature>
<feature type="region of interest" description="Disordered" evidence="1">
    <location>
        <begin position="878"/>
        <end position="924"/>
    </location>
</feature>
<dbReference type="AlphaFoldDB" id="A0A7X6DT06"/>
<evidence type="ECO:0000259" key="3">
    <source>
        <dbReference type="Pfam" id="PF07916"/>
    </source>
</evidence>
<comment type="caution">
    <text evidence="4">The sequence shown here is derived from an EMBL/GenBank/DDBJ whole genome shotgun (WGS) entry which is preliminary data.</text>
</comment>
<feature type="region of interest" description="Disordered" evidence="1">
    <location>
        <begin position="697"/>
        <end position="740"/>
    </location>
</feature>
<keyword evidence="2" id="KW-1133">Transmembrane helix</keyword>
<evidence type="ECO:0000313" key="5">
    <source>
        <dbReference type="Proteomes" id="UP000534783"/>
    </source>
</evidence>
<feature type="compositionally biased region" description="Polar residues" evidence="1">
    <location>
        <begin position="569"/>
        <end position="584"/>
    </location>
</feature>
<dbReference type="RefSeq" id="WP_168062789.1">
    <property type="nucleotide sequence ID" value="NZ_VTOW01000004.1"/>
</dbReference>
<gene>
    <name evidence="4" type="ORF">MNODULE_19045</name>
</gene>
<proteinExistence type="predicted"/>
<dbReference type="EMBL" id="VTOW01000004">
    <property type="protein sequence ID" value="NKE72852.1"/>
    <property type="molecule type" value="Genomic_DNA"/>
</dbReference>
<sequence length="1047" mass="114028">MVYEIHTYGGGEGLFFILNGIKMIFGSSAYVTLIRIVSVAGILFAVGYTAISQRITPHYFMAWALAYLMLFTPKADVAIVDHIKPAGNQVITRVPASLAVISSYSSWVGDALTRLMEQAYSLPPEIGSRSSGNGTAISLIQSTLHERIAEPYVSASAPQYIRNCVFYDVLDGTRPASAILKSPNLLADFEVVHPSRFTETLIDEDGTEITGHPDVVTCTEGYRRLRLGLGTIYPAWWERFARNVAGSAGVPPETVGSVLPLSYESLMNLAATPQEILFQSAMIHAYDEALELQAKLTGSSTELLGMILSQAEYQQTNAWFTAGQMAREYLPAMRNLAEIFIHGLFVVILLLAFTPLFPAVLKMFGVGFLWLQLWGPILSIINFQVALWTREALLSTDQVTIMTLYQIDSALAGKLALAWGMSAAAVTIAWWIANFSFNGVASAIASAAGVSQSAAGQAASTSGMGNISMGNVHLSSMTANKENTAVERTAGWREERHGGWMEGGYGPAAYTNITPWTEEGAVRATLSNVGGALNLKVDDTDTQLRKTAYNDSKQQVQEMFGSEAAQFRQTLARQSEQQASSGTEQGYGESIESGQSAQWQRTNRAADRVANQIAEKYGVSADTAREIAEEALFTKAISGELGFDGSLGLHAPGIGGAGIKGKVEGTLGGQKRGEESSGIQAKRQHAFDEALNSFTAQESEEAWSLHEQARQSEQARHVQSTSTGGRESTTAGSARESQSLQGFREGVASLNSLAHEISQAEGRSIVLSQDQIPGFINYIGKQGGEQESFVVRKVIDAAREGRVDDTHIAGKTVADWIREYKTDLDRKHLAGPERAELFGKGSSLERGVDARIKGDKDMTSREQGQIRSWVEDRQTVTRDQIEGGKSNVSSKREGVEQKVEDTRGKAGAEVESGKAGISEKQGKISQGGEALKERVEKFQDQGVNLNRVAGEAVIPDFVKEKLNLQWMEGVGSQLSQGRRELFPEGANVPHPNFYGGGPSKEILDRAQQHPEKTLEMIDQQREEMYKNLESVYRTIEKMDHVGKEEER</sequence>
<feature type="transmembrane region" description="Helical" evidence="2">
    <location>
        <begin position="410"/>
        <end position="433"/>
    </location>
</feature>
<feature type="transmembrane region" description="Helical" evidence="2">
    <location>
        <begin position="29"/>
        <end position="51"/>
    </location>
</feature>
<reference evidence="4 5" key="1">
    <citation type="journal article" date="2020" name="Nature">
        <title>Bacterial chemolithoautotrophy via manganese oxidation.</title>
        <authorList>
            <person name="Yu H."/>
            <person name="Leadbetter J.R."/>
        </authorList>
    </citation>
    <scope>NUCLEOTIDE SEQUENCE [LARGE SCALE GENOMIC DNA]</scope>
    <source>
        <strain evidence="4 5">Mn-1</strain>
    </source>
</reference>
<accession>A0A7X6DT06</accession>
<evidence type="ECO:0000256" key="2">
    <source>
        <dbReference type="SAM" id="Phobius"/>
    </source>
</evidence>